<name>A0AA36G614_9BILA</name>
<keyword evidence="5" id="KW-1185">Reference proteome</keyword>
<evidence type="ECO:0000313" key="4">
    <source>
        <dbReference type="EMBL" id="CAJ0579393.1"/>
    </source>
</evidence>
<keyword evidence="3" id="KW-0732">Signal</keyword>
<protein>
    <submittedName>
        <fullName evidence="4">Uncharacterized protein</fullName>
    </submittedName>
</protein>
<gene>
    <name evidence="4" type="ORF">MSPICULIGERA_LOCUS17612</name>
</gene>
<feature type="transmembrane region" description="Helical" evidence="2">
    <location>
        <begin position="35"/>
        <end position="57"/>
    </location>
</feature>
<keyword evidence="2" id="KW-0812">Transmembrane</keyword>
<evidence type="ECO:0000313" key="5">
    <source>
        <dbReference type="Proteomes" id="UP001177023"/>
    </source>
</evidence>
<dbReference type="AlphaFoldDB" id="A0AA36G614"/>
<organism evidence="4 5">
    <name type="scientific">Mesorhabditis spiculigera</name>
    <dbReference type="NCBI Taxonomy" id="96644"/>
    <lineage>
        <taxon>Eukaryota</taxon>
        <taxon>Metazoa</taxon>
        <taxon>Ecdysozoa</taxon>
        <taxon>Nematoda</taxon>
        <taxon>Chromadorea</taxon>
        <taxon>Rhabditida</taxon>
        <taxon>Rhabditina</taxon>
        <taxon>Rhabditomorpha</taxon>
        <taxon>Rhabditoidea</taxon>
        <taxon>Rhabditidae</taxon>
        <taxon>Mesorhabditinae</taxon>
        <taxon>Mesorhabditis</taxon>
    </lineage>
</organism>
<comment type="caution">
    <text evidence="4">The sequence shown here is derived from an EMBL/GenBank/DDBJ whole genome shotgun (WGS) entry which is preliminary data.</text>
</comment>
<feature type="compositionally biased region" description="Polar residues" evidence="1">
    <location>
        <begin position="92"/>
        <end position="102"/>
    </location>
</feature>
<feature type="signal peptide" evidence="3">
    <location>
        <begin position="1"/>
        <end position="19"/>
    </location>
</feature>
<dbReference type="EMBL" id="CATQJA010002656">
    <property type="protein sequence ID" value="CAJ0579393.1"/>
    <property type="molecule type" value="Genomic_DNA"/>
</dbReference>
<evidence type="ECO:0000256" key="2">
    <source>
        <dbReference type="SAM" id="Phobius"/>
    </source>
</evidence>
<feature type="compositionally biased region" description="Basic and acidic residues" evidence="1">
    <location>
        <begin position="103"/>
        <end position="115"/>
    </location>
</feature>
<proteinExistence type="predicted"/>
<evidence type="ECO:0000256" key="1">
    <source>
        <dbReference type="SAM" id="MobiDB-lite"/>
    </source>
</evidence>
<feature type="chain" id="PRO_5041393599" evidence="3">
    <location>
        <begin position="20"/>
        <end position="221"/>
    </location>
</feature>
<keyword evidence="2" id="KW-0472">Membrane</keyword>
<sequence length="221" mass="24254">MLIQSLLLLIAAHIPILEAADYVQAILRPDSEEDWICRWIALGSLVAYFSFIFLAIITHQIRKCFRPLPTFHYQMIPISDPTSYSGEATNHFQAAESTSSRSQSREAAGDHTRDDITDDSDTVTTDDLQTTAITSRSFATATDAGFQELRNSLSRSSLASQPLLAEGSQADGSEWSEWGDTSDSLGLSSTSVYAETSRSINNSANMISAIYDDETTINSDH</sequence>
<feature type="region of interest" description="Disordered" evidence="1">
    <location>
        <begin position="92"/>
        <end position="123"/>
    </location>
</feature>
<accession>A0AA36G614</accession>
<feature type="region of interest" description="Disordered" evidence="1">
    <location>
        <begin position="157"/>
        <end position="186"/>
    </location>
</feature>
<dbReference type="Proteomes" id="UP001177023">
    <property type="component" value="Unassembled WGS sequence"/>
</dbReference>
<reference evidence="4" key="1">
    <citation type="submission" date="2023-06" db="EMBL/GenBank/DDBJ databases">
        <authorList>
            <person name="Delattre M."/>
        </authorList>
    </citation>
    <scope>NUCLEOTIDE SEQUENCE</scope>
    <source>
        <strain evidence="4">AF72</strain>
    </source>
</reference>
<evidence type="ECO:0000256" key="3">
    <source>
        <dbReference type="SAM" id="SignalP"/>
    </source>
</evidence>
<feature type="non-terminal residue" evidence="4">
    <location>
        <position position="1"/>
    </location>
</feature>
<keyword evidence="2" id="KW-1133">Transmembrane helix</keyword>